<dbReference type="PANTHER" id="PTHR43806">
    <property type="entry name" value="PEPTIDASE S8"/>
    <property type="match status" value="1"/>
</dbReference>
<evidence type="ECO:0000313" key="8">
    <source>
        <dbReference type="Proteomes" id="UP000594759"/>
    </source>
</evidence>
<dbReference type="InterPro" id="IPR015500">
    <property type="entry name" value="Peptidase_S8_subtilisin-rel"/>
</dbReference>
<evidence type="ECO:0000256" key="1">
    <source>
        <dbReference type="ARBA" id="ARBA00011073"/>
    </source>
</evidence>
<dbReference type="Gene3D" id="3.40.50.200">
    <property type="entry name" value="Peptidase S8/S53 domain"/>
    <property type="match status" value="1"/>
</dbReference>
<dbReference type="EMBL" id="CP064939">
    <property type="protein sequence ID" value="QPH38871.1"/>
    <property type="molecule type" value="Genomic_DNA"/>
</dbReference>
<dbReference type="InterPro" id="IPR036852">
    <property type="entry name" value="Peptidase_S8/S53_dom_sf"/>
</dbReference>
<dbReference type="Proteomes" id="UP000594759">
    <property type="component" value="Chromosome"/>
</dbReference>
<protein>
    <submittedName>
        <fullName evidence="7">S8 family serine peptidase</fullName>
    </submittedName>
</protein>
<sequence length="522" mass="56380">MKNFKSIFILQIFFTVFVLSCKKNPTLFEADKTLKKANINDKLSLNLLPMPNLKGQNTLSPGVERYKLLVKFSPDFILDFSDQKKPMIASDKLLSLQITAEQQAIVSRMNALHYKQAIPFSVAEKASFRNAVIPKLASGKFNIYKFRGWAYVEEALKMSGSQVLQLANDLEKLPFVEYAVVEADIEIPPPSATPDFASNQHYRSAGNSIIPLIPSTNSNQKGIDAEFAWSIGIKGQGVRVADIEHNANFDHEDLSSPKFKYIVGEATSTYLSHGTGVLGVVGATDNGFGMKGMVHEADSFLFVREPTFGRPAGIAMGLTHLRAGDVFMYEMQTWGPNPKYIPADYNQAVWDVTNEASNAGIIIVAAAGNGGQNLDGPEYAAYNARGDNGSIIVGAGSPQQVRTYFSTYGSRVDLQGWGDWTVATTGGDGLLYNGGANQDYTGSFSGTSAATPIVASAVVAVQSWYKQNNNGNVLSPTDMRSLLINTGTYPASGDLSIGPLPNIRAAILSLTTSLPLGLSLKK</sequence>
<feature type="domain" description="Peptidase S8/S53" evidence="6">
    <location>
        <begin position="265"/>
        <end position="487"/>
    </location>
</feature>
<dbReference type="PANTHER" id="PTHR43806:SF11">
    <property type="entry name" value="CEREVISIN-RELATED"/>
    <property type="match status" value="1"/>
</dbReference>
<comment type="similarity">
    <text evidence="1 5">Belongs to the peptidase S8 family.</text>
</comment>
<keyword evidence="3" id="KW-0378">Hydrolase</keyword>
<reference evidence="7 8" key="1">
    <citation type="submission" date="2020-11" db="EMBL/GenBank/DDBJ databases">
        <title>Pedobacter endophytica, an endophytic bacteria isolated form Carex pumila.</title>
        <authorList>
            <person name="Peng Y."/>
            <person name="Jiang L."/>
            <person name="Lee J."/>
        </authorList>
    </citation>
    <scope>NUCLEOTIDE SEQUENCE [LARGE SCALE GENOMIC DNA]</scope>
    <source>
        <strain evidence="7 8">JBR3-12</strain>
    </source>
</reference>
<dbReference type="GO" id="GO:0004252">
    <property type="term" value="F:serine-type endopeptidase activity"/>
    <property type="evidence" value="ECO:0007669"/>
    <property type="project" value="InterPro"/>
</dbReference>
<evidence type="ECO:0000259" key="6">
    <source>
        <dbReference type="Pfam" id="PF00082"/>
    </source>
</evidence>
<keyword evidence="8" id="KW-1185">Reference proteome</keyword>
<dbReference type="RefSeq" id="WP_196098346.1">
    <property type="nucleotide sequence ID" value="NZ_CP064939.1"/>
</dbReference>
<evidence type="ECO:0000256" key="4">
    <source>
        <dbReference type="ARBA" id="ARBA00022825"/>
    </source>
</evidence>
<dbReference type="PROSITE" id="PS51892">
    <property type="entry name" value="SUBTILASE"/>
    <property type="match status" value="1"/>
</dbReference>
<accession>A0A7U3SQ95</accession>
<proteinExistence type="inferred from homology"/>
<dbReference type="AlphaFoldDB" id="A0A7U3SQ95"/>
<dbReference type="KEGG" id="pex:IZT61_17660"/>
<name>A0A7U3SQ95_9SPHI</name>
<keyword evidence="2" id="KW-0645">Protease</keyword>
<evidence type="ECO:0000256" key="3">
    <source>
        <dbReference type="ARBA" id="ARBA00022801"/>
    </source>
</evidence>
<comment type="caution">
    <text evidence="5">Lacks conserved residue(s) required for the propagation of feature annotation.</text>
</comment>
<dbReference type="Pfam" id="PF00082">
    <property type="entry name" value="Peptidase_S8"/>
    <property type="match status" value="1"/>
</dbReference>
<dbReference type="InterPro" id="IPR050131">
    <property type="entry name" value="Peptidase_S8_subtilisin-like"/>
</dbReference>
<dbReference type="InterPro" id="IPR000209">
    <property type="entry name" value="Peptidase_S8/S53_dom"/>
</dbReference>
<dbReference type="SUPFAM" id="SSF52743">
    <property type="entry name" value="Subtilisin-like"/>
    <property type="match status" value="1"/>
</dbReference>
<keyword evidence="4" id="KW-0720">Serine protease</keyword>
<dbReference type="GO" id="GO:0006508">
    <property type="term" value="P:proteolysis"/>
    <property type="evidence" value="ECO:0007669"/>
    <property type="project" value="UniProtKB-KW"/>
</dbReference>
<organism evidence="7 8">
    <name type="scientific">Pedobacter endophyticus</name>
    <dbReference type="NCBI Taxonomy" id="2789740"/>
    <lineage>
        <taxon>Bacteria</taxon>
        <taxon>Pseudomonadati</taxon>
        <taxon>Bacteroidota</taxon>
        <taxon>Sphingobacteriia</taxon>
        <taxon>Sphingobacteriales</taxon>
        <taxon>Sphingobacteriaceae</taxon>
        <taxon>Pedobacter</taxon>
    </lineage>
</organism>
<dbReference type="PROSITE" id="PS51257">
    <property type="entry name" value="PROKAR_LIPOPROTEIN"/>
    <property type="match status" value="1"/>
</dbReference>
<dbReference type="PRINTS" id="PR00723">
    <property type="entry name" value="SUBTILISIN"/>
</dbReference>
<gene>
    <name evidence="7" type="ORF">IZT61_17660</name>
</gene>
<evidence type="ECO:0000313" key="7">
    <source>
        <dbReference type="EMBL" id="QPH38871.1"/>
    </source>
</evidence>
<evidence type="ECO:0000256" key="2">
    <source>
        <dbReference type="ARBA" id="ARBA00022670"/>
    </source>
</evidence>
<evidence type="ECO:0000256" key="5">
    <source>
        <dbReference type="PROSITE-ProRule" id="PRU01240"/>
    </source>
</evidence>